<dbReference type="SUPFAM" id="SSF52799">
    <property type="entry name" value="(Phosphotyrosine protein) phosphatases II"/>
    <property type="match status" value="2"/>
</dbReference>
<dbReference type="InterPro" id="IPR003595">
    <property type="entry name" value="Tyr_Pase_cat"/>
</dbReference>
<dbReference type="PROSITE" id="PS50055">
    <property type="entry name" value="TYR_PHOSPHATASE_PTP"/>
    <property type="match status" value="2"/>
</dbReference>
<keyword evidence="6" id="KW-0904">Protein phosphatase</keyword>
<dbReference type="InterPro" id="IPR000198">
    <property type="entry name" value="RhoGAP_dom"/>
</dbReference>
<dbReference type="PRINTS" id="PR00700">
    <property type="entry name" value="PRTYPHPHTASE"/>
</dbReference>
<dbReference type="Pfam" id="PF00041">
    <property type="entry name" value="fn3"/>
    <property type="match status" value="2"/>
</dbReference>
<dbReference type="InterPro" id="IPR036116">
    <property type="entry name" value="FN3_sf"/>
</dbReference>
<dbReference type="CDD" id="cd14549">
    <property type="entry name" value="R5-PTPc-1"/>
    <property type="match status" value="1"/>
</dbReference>
<dbReference type="InterPro" id="IPR002913">
    <property type="entry name" value="START_lipid-bd_dom"/>
</dbReference>
<dbReference type="PANTHER" id="PTHR12659:SF7">
    <property type="entry name" value="CROSSVEINLESS C, ISOFORM C"/>
    <property type="match status" value="1"/>
</dbReference>
<organism evidence="16 17">
    <name type="scientific">Phaedon cochleariae</name>
    <name type="common">Mustard beetle</name>
    <dbReference type="NCBI Taxonomy" id="80249"/>
    <lineage>
        <taxon>Eukaryota</taxon>
        <taxon>Metazoa</taxon>
        <taxon>Ecdysozoa</taxon>
        <taxon>Arthropoda</taxon>
        <taxon>Hexapoda</taxon>
        <taxon>Insecta</taxon>
        <taxon>Pterygota</taxon>
        <taxon>Neoptera</taxon>
        <taxon>Endopterygota</taxon>
        <taxon>Coleoptera</taxon>
        <taxon>Polyphaga</taxon>
        <taxon>Cucujiformia</taxon>
        <taxon>Chrysomeloidea</taxon>
        <taxon>Chrysomelidae</taxon>
        <taxon>Chrysomelinae</taxon>
        <taxon>Chrysomelini</taxon>
        <taxon>Phaedon</taxon>
    </lineage>
</organism>
<keyword evidence="4 10" id="KW-0732">Signal</keyword>
<dbReference type="Proteomes" id="UP001153737">
    <property type="component" value="Chromosome 14"/>
</dbReference>
<feature type="domain" description="Tyrosine-protein phosphatase" evidence="11">
    <location>
        <begin position="654"/>
        <end position="907"/>
    </location>
</feature>
<dbReference type="CDD" id="cd08869">
    <property type="entry name" value="START_RhoGAP"/>
    <property type="match status" value="1"/>
</dbReference>
<dbReference type="SMART" id="SM00194">
    <property type="entry name" value="PTPc"/>
    <property type="match status" value="2"/>
</dbReference>
<feature type="domain" description="Fibronectin type-III" evidence="15">
    <location>
        <begin position="60"/>
        <end position="154"/>
    </location>
</feature>
<dbReference type="GO" id="GO:0030036">
    <property type="term" value="P:actin cytoskeleton organization"/>
    <property type="evidence" value="ECO:0007669"/>
    <property type="project" value="TreeGrafter"/>
</dbReference>
<dbReference type="GO" id="GO:0005096">
    <property type="term" value="F:GTPase activator activity"/>
    <property type="evidence" value="ECO:0007669"/>
    <property type="project" value="UniProtKB-KW"/>
</dbReference>
<dbReference type="GO" id="GO:0007165">
    <property type="term" value="P:signal transduction"/>
    <property type="evidence" value="ECO:0007669"/>
    <property type="project" value="InterPro"/>
</dbReference>
<dbReference type="GO" id="GO:0048666">
    <property type="term" value="P:neuron development"/>
    <property type="evidence" value="ECO:0007669"/>
    <property type="project" value="UniProtKB-ARBA"/>
</dbReference>
<dbReference type="PROSITE" id="PS00383">
    <property type="entry name" value="TYR_PHOSPHATASE_1"/>
    <property type="match status" value="1"/>
</dbReference>
<dbReference type="PROSITE" id="PS50238">
    <property type="entry name" value="RHOGAP"/>
    <property type="match status" value="1"/>
</dbReference>
<dbReference type="InterPro" id="IPR000242">
    <property type="entry name" value="PTP_cat"/>
</dbReference>
<keyword evidence="17" id="KW-1185">Reference proteome</keyword>
<feature type="signal peptide" evidence="10">
    <location>
        <begin position="1"/>
        <end position="19"/>
    </location>
</feature>
<feature type="domain" description="Tyrosine specific protein phosphatases" evidence="12">
    <location>
        <begin position="536"/>
        <end position="610"/>
    </location>
</feature>
<proteinExistence type="predicted"/>
<dbReference type="InterPro" id="IPR029021">
    <property type="entry name" value="Prot-tyrosine_phosphatase-like"/>
</dbReference>
<dbReference type="InterPro" id="IPR008936">
    <property type="entry name" value="Rho_GTPase_activation_prot"/>
</dbReference>
<name>A0A9P0GP11_PHACE</name>
<dbReference type="InterPro" id="IPR016130">
    <property type="entry name" value="Tyr_Pase_AS"/>
</dbReference>
<dbReference type="InterPro" id="IPR000387">
    <property type="entry name" value="Tyr_Pase_dom"/>
</dbReference>
<dbReference type="EMBL" id="OU896720">
    <property type="protein sequence ID" value="CAH1153716.1"/>
    <property type="molecule type" value="Genomic_DNA"/>
</dbReference>
<dbReference type="Pfam" id="PF00102">
    <property type="entry name" value="Y_phosphatase"/>
    <property type="match status" value="2"/>
</dbReference>
<evidence type="ECO:0000259" key="15">
    <source>
        <dbReference type="PROSITE" id="PS50853"/>
    </source>
</evidence>
<evidence type="ECO:0000259" key="14">
    <source>
        <dbReference type="PROSITE" id="PS50848"/>
    </source>
</evidence>
<evidence type="ECO:0000256" key="9">
    <source>
        <dbReference type="SAM" id="Phobius"/>
    </source>
</evidence>
<dbReference type="InterPro" id="IPR003961">
    <property type="entry name" value="FN3_dom"/>
</dbReference>
<dbReference type="InterPro" id="IPR023393">
    <property type="entry name" value="START-like_dom_sf"/>
</dbReference>
<evidence type="ECO:0000256" key="10">
    <source>
        <dbReference type="SAM" id="SignalP"/>
    </source>
</evidence>
<dbReference type="SUPFAM" id="SSF55961">
    <property type="entry name" value="Bet v1-like"/>
    <property type="match status" value="1"/>
</dbReference>
<gene>
    <name evidence="16" type="ORF">PHAECO_LOCUS4448</name>
</gene>
<reference evidence="16" key="2">
    <citation type="submission" date="2022-10" db="EMBL/GenBank/DDBJ databases">
        <authorList>
            <consortium name="ENA_rothamsted_submissions"/>
            <consortium name="culmorum"/>
            <person name="King R."/>
        </authorList>
    </citation>
    <scope>NUCLEOTIDE SEQUENCE</scope>
</reference>
<feature type="transmembrane region" description="Helical" evidence="9">
    <location>
        <begin position="270"/>
        <end position="295"/>
    </location>
</feature>
<dbReference type="CDD" id="cd00063">
    <property type="entry name" value="FN3"/>
    <property type="match status" value="2"/>
</dbReference>
<dbReference type="GO" id="GO:0035023">
    <property type="term" value="P:regulation of Rho protein signal transduction"/>
    <property type="evidence" value="ECO:0007669"/>
    <property type="project" value="TreeGrafter"/>
</dbReference>
<dbReference type="FunFam" id="3.30.530.20:FF:000009">
    <property type="entry name" value="StAR related lipid transfer domain containing 13"/>
    <property type="match status" value="1"/>
</dbReference>
<dbReference type="SMART" id="SM00324">
    <property type="entry name" value="RhoGAP"/>
    <property type="match status" value="1"/>
</dbReference>
<dbReference type="SUPFAM" id="SSF48350">
    <property type="entry name" value="GTPase activation domain, GAP"/>
    <property type="match status" value="1"/>
</dbReference>
<dbReference type="SMART" id="SM00234">
    <property type="entry name" value="START"/>
    <property type="match status" value="1"/>
</dbReference>
<dbReference type="SMART" id="SM00060">
    <property type="entry name" value="FN3"/>
    <property type="match status" value="2"/>
</dbReference>
<feature type="compositionally biased region" description="Basic and acidic residues" evidence="8">
    <location>
        <begin position="1010"/>
        <end position="1019"/>
    </location>
</feature>
<dbReference type="GO" id="GO:0004725">
    <property type="term" value="F:protein tyrosine phosphatase activity"/>
    <property type="evidence" value="ECO:0007669"/>
    <property type="project" value="InterPro"/>
</dbReference>
<evidence type="ECO:0008006" key="18">
    <source>
        <dbReference type="Google" id="ProtNLM"/>
    </source>
</evidence>
<feature type="domain" description="Rho-GAP" evidence="13">
    <location>
        <begin position="1136"/>
        <end position="1330"/>
    </location>
</feature>
<dbReference type="Pfam" id="PF00620">
    <property type="entry name" value="RhoGAP"/>
    <property type="match status" value="1"/>
</dbReference>
<comment type="subcellular location">
    <subcellularLocation>
        <location evidence="1">Membrane</location>
        <topology evidence="1">Single-pass membrane protein</topology>
    </subcellularLocation>
</comment>
<dbReference type="SUPFAM" id="SSF49265">
    <property type="entry name" value="Fibronectin type III"/>
    <property type="match status" value="1"/>
</dbReference>
<dbReference type="FunFam" id="3.90.190.10:FF:000068">
    <property type="entry name" value="receptor-type tyrosine-protein phosphatase zeta"/>
    <property type="match status" value="1"/>
</dbReference>
<dbReference type="PROSITE" id="PS50848">
    <property type="entry name" value="START"/>
    <property type="match status" value="1"/>
</dbReference>
<evidence type="ECO:0000256" key="6">
    <source>
        <dbReference type="ARBA" id="ARBA00022912"/>
    </source>
</evidence>
<protein>
    <recommendedName>
        <fullName evidence="18">Protein-tyrosine-phosphatase</fullName>
    </recommendedName>
</protein>
<dbReference type="SMART" id="SM00404">
    <property type="entry name" value="PTPc_motif"/>
    <property type="match status" value="2"/>
</dbReference>
<accession>A0A9P0GP11</accession>
<dbReference type="InterPro" id="IPR013783">
    <property type="entry name" value="Ig-like_fold"/>
</dbReference>
<keyword evidence="2" id="KW-0343">GTPase activation</keyword>
<evidence type="ECO:0000256" key="4">
    <source>
        <dbReference type="ARBA" id="ARBA00022729"/>
    </source>
</evidence>
<dbReference type="PROSITE" id="PS50853">
    <property type="entry name" value="FN3"/>
    <property type="match status" value="2"/>
</dbReference>
<dbReference type="PROSITE" id="PS50056">
    <property type="entry name" value="TYR_PHOSPHATASE_2"/>
    <property type="match status" value="1"/>
</dbReference>
<evidence type="ECO:0000259" key="11">
    <source>
        <dbReference type="PROSITE" id="PS50055"/>
    </source>
</evidence>
<dbReference type="GO" id="GO:0009653">
    <property type="term" value="P:anatomical structure morphogenesis"/>
    <property type="evidence" value="ECO:0007669"/>
    <property type="project" value="UniProtKB-ARBA"/>
</dbReference>
<evidence type="ECO:0000259" key="13">
    <source>
        <dbReference type="PROSITE" id="PS50238"/>
    </source>
</evidence>
<dbReference type="GO" id="GO:0008289">
    <property type="term" value="F:lipid binding"/>
    <property type="evidence" value="ECO:0007669"/>
    <property type="project" value="InterPro"/>
</dbReference>
<keyword evidence="5" id="KW-0378">Hydrolase</keyword>
<feature type="domain" description="START" evidence="14">
    <location>
        <begin position="1356"/>
        <end position="1541"/>
    </location>
</feature>
<dbReference type="Gene3D" id="3.90.190.10">
    <property type="entry name" value="Protein tyrosine phosphatase superfamily"/>
    <property type="match status" value="2"/>
</dbReference>
<evidence type="ECO:0000256" key="1">
    <source>
        <dbReference type="ARBA" id="ARBA00004167"/>
    </source>
</evidence>
<keyword evidence="9" id="KW-0812">Transmembrane</keyword>
<feature type="domain" description="Fibronectin type-III" evidence="15">
    <location>
        <begin position="155"/>
        <end position="260"/>
    </location>
</feature>
<feature type="domain" description="Tyrosine-protein phosphatase" evidence="11">
    <location>
        <begin position="352"/>
        <end position="619"/>
    </location>
</feature>
<sequence length="1571" mass="180449">MMMGHALVYICIAIIETIAQNSIPETTTTVYGLDFGYKKNSFTTDTPTTTITLDFAVPAKPRNLTILDFTSVSIYLQWANPENMNGVIEGYRVYYMNNNYTAVQPDKIPYDNPLIHYNLTKLEPKTEYTIFVKAFTQKHEGYPSESVIATTDISGPTAPKVLNLSCQANETIYIQWERPANFYYSIDYYYIYVNLGNHLYDNITISTTEEHLETAYTLKNVTPDADYKVQIQASTRSNRTHRLIMGQISAESISRNCDKIDYMSHTTSELGAGIVAGILCAAMALVLAGLGFLIWRKCFRAPYYYLDNPQCSTAALDWNITPEPDADHIGPIPVALFARHVQELHADGDIGFSKEYEAIQNDAVNDVNSSEHSQHPENKPKNRYLNIIAYDHSRVHLLTMRGQKISTYINANYIDGFQMNKAYIGTQGPLPSTFDCFWRMVWEQRVTIIVMITNLVERGRRKCDMYWPKEGTETYGMIQVRLVKEDIMATYTVRTLSIRHLRVSIKSKKKAALAEKTVYQYHYTNWPDHGTPDHPLPVIHFIKKSSAANPTDSGPIVVHCSAGVGRTGTYIVLDAMLKQIRARGEVNIFGFLKHIRAQRNFLVQTEEQYIFIHDSLVEAIECGETNIGREKFPRYVSVLQNPNLEDKNELWKPLDVQFRLVTSFVCRDFNLVSANKPVNQSKNRCAVILPVESARVHLTPKPGEDGSDYINASWLQGFHSLREFIITQHPFKHTIHDFWQMVWDHSAQLIVMISYIDNSEYEVFWPEGDEAIETDTYICKQTNENGTSAYFLREFLMKSVQDDYEIPVKMLHCVNWPHQVASLSELYHLPNFVLDMQKIQNGPIIIVDRFGGTEAASFCALTTLKKHLIYDNKVDVYMYTKLYHNKRPGIWISSDDYMKLHLCVQTLCSPPEPQIQEVTPDLYAMTNGTVNNGSISTDCIRVPPEGPAGAIAATQEGPSTNADIHDKSTDPPKDRLRRAGTTKFRRRRDGVFFSEKENILDTLSQRLNDLKSDGNHASDSEIAPRQSRRSRTKSFDKNEAWVHQQDTTERVIWHKLPEQTFLVPEEKETTFDNNGPQISSLSSTQRQVLRKLALLKLTAHMEKYCPTHRTGWNWDLPKFIRKIKCPVYKDKNIFGVPLTITFQRTGRVLPRQIEEAMRWLQENSTDDVGIFRKPGVRSRIQHLHDKVESNIGIDYSDQQCYDVADMVKQYYRELPEVLLTTKLSETFILIFQYVPVNLRRESVLCAILLLPDEHMEVLQSLLHFLLVIAKNSQVNQMNENNLAMCFAPTLFHYSPGLKQNLGSPHPKELAENKAGHSCLLFFLNNYHNLFRIPQDFINQCNPSEIRETKAKFLSELGMEMGGWREYLNECESNLLREVKERGRGWIPISSHNPKVDISYRKVADGLPLKLWRTSTDVEAPPSEVVRRILRERHIWDNDLQSAKIIAQLDHRTEVFQFVRRNIDPLPNEEYCVLRTWRTDLPKDTCIIVETSVEYSDALPVPNTSRAVILASRYLIEPCGSGKSRLIHFSRIDTMGRTPEWYQKNYGHLCAIFLSNIQNSFYQNTRGPESKV</sequence>
<dbReference type="OrthoDB" id="6022401at2759"/>
<dbReference type="Gene3D" id="3.30.530.20">
    <property type="match status" value="1"/>
</dbReference>
<evidence type="ECO:0000313" key="17">
    <source>
        <dbReference type="Proteomes" id="UP001153737"/>
    </source>
</evidence>
<keyword evidence="7 9" id="KW-0472">Membrane</keyword>
<evidence type="ECO:0000256" key="7">
    <source>
        <dbReference type="ARBA" id="ARBA00023136"/>
    </source>
</evidence>
<dbReference type="FunFam" id="3.90.190.10:FF:000013">
    <property type="entry name" value="receptor-type tyrosine-protein phosphatase zeta isoform X1"/>
    <property type="match status" value="1"/>
</dbReference>
<dbReference type="Pfam" id="PF01852">
    <property type="entry name" value="START"/>
    <property type="match status" value="1"/>
</dbReference>
<feature type="region of interest" description="Disordered" evidence="8">
    <location>
        <begin position="954"/>
        <end position="977"/>
    </location>
</feature>
<evidence type="ECO:0000313" key="16">
    <source>
        <dbReference type="EMBL" id="CAH1153716.1"/>
    </source>
</evidence>
<keyword evidence="3" id="KW-0597">Phosphoprotein</keyword>
<feature type="chain" id="PRO_5040218412" description="Protein-tyrosine-phosphatase" evidence="10">
    <location>
        <begin position="20"/>
        <end position="1571"/>
    </location>
</feature>
<evidence type="ECO:0000256" key="8">
    <source>
        <dbReference type="SAM" id="MobiDB-lite"/>
    </source>
</evidence>
<keyword evidence="9" id="KW-1133">Transmembrane helix</keyword>
<dbReference type="GO" id="GO:0016020">
    <property type="term" value="C:membrane"/>
    <property type="evidence" value="ECO:0007669"/>
    <property type="project" value="UniProtKB-SubCell"/>
</dbReference>
<dbReference type="PANTHER" id="PTHR12659">
    <property type="entry name" value="RHO-TYPE GTPASE ACTIVATING PROTEIN"/>
    <property type="match status" value="1"/>
</dbReference>
<evidence type="ECO:0000256" key="3">
    <source>
        <dbReference type="ARBA" id="ARBA00022553"/>
    </source>
</evidence>
<evidence type="ECO:0000256" key="2">
    <source>
        <dbReference type="ARBA" id="ARBA00022468"/>
    </source>
</evidence>
<dbReference type="Gene3D" id="1.10.555.10">
    <property type="entry name" value="Rho GTPase activation protein"/>
    <property type="match status" value="1"/>
</dbReference>
<reference evidence="16" key="1">
    <citation type="submission" date="2022-01" db="EMBL/GenBank/DDBJ databases">
        <authorList>
            <person name="King R."/>
        </authorList>
    </citation>
    <scope>NUCLEOTIDE SEQUENCE</scope>
</reference>
<dbReference type="Gene3D" id="2.60.40.10">
    <property type="entry name" value="Immunoglobulins"/>
    <property type="match status" value="2"/>
</dbReference>
<evidence type="ECO:0000256" key="5">
    <source>
        <dbReference type="ARBA" id="ARBA00022801"/>
    </source>
</evidence>
<feature type="compositionally biased region" description="Basic and acidic residues" evidence="8">
    <location>
        <begin position="963"/>
        <end position="974"/>
    </location>
</feature>
<feature type="region of interest" description="Disordered" evidence="8">
    <location>
        <begin position="1010"/>
        <end position="1041"/>
    </location>
</feature>
<evidence type="ECO:0000259" key="12">
    <source>
        <dbReference type="PROSITE" id="PS50056"/>
    </source>
</evidence>